<name>A0ABY6IJ80_9HYPH</name>
<dbReference type="RefSeq" id="WP_264224233.1">
    <property type="nucleotide sequence ID" value="NZ_CP107716.1"/>
</dbReference>
<organism evidence="2 3">
    <name type="scientific">Pelagibacterium flavum</name>
    <dbReference type="NCBI Taxonomy" id="2984530"/>
    <lineage>
        <taxon>Bacteria</taxon>
        <taxon>Pseudomonadati</taxon>
        <taxon>Pseudomonadota</taxon>
        <taxon>Alphaproteobacteria</taxon>
        <taxon>Hyphomicrobiales</taxon>
        <taxon>Devosiaceae</taxon>
        <taxon>Pelagibacterium</taxon>
    </lineage>
</organism>
<proteinExistence type="predicted"/>
<sequence length="67" mass="7367">MRIFIIAASLVILVVALLTLGLSAAEFGFVMLGGALVVAVVMYIITRRRYQRMSDSDKNDREPPSLP</sequence>
<keyword evidence="3" id="KW-1185">Reference proteome</keyword>
<evidence type="ECO:0008006" key="4">
    <source>
        <dbReference type="Google" id="ProtNLM"/>
    </source>
</evidence>
<keyword evidence="1" id="KW-0812">Transmembrane</keyword>
<accession>A0ABY6IJ80</accession>
<keyword evidence="1" id="KW-1133">Transmembrane helix</keyword>
<dbReference type="Proteomes" id="UP001163882">
    <property type="component" value="Chromosome"/>
</dbReference>
<evidence type="ECO:0000313" key="3">
    <source>
        <dbReference type="Proteomes" id="UP001163882"/>
    </source>
</evidence>
<gene>
    <name evidence="2" type="ORF">OF122_10650</name>
</gene>
<evidence type="ECO:0000313" key="2">
    <source>
        <dbReference type="EMBL" id="UYQ70541.1"/>
    </source>
</evidence>
<keyword evidence="1" id="KW-0472">Membrane</keyword>
<protein>
    <recommendedName>
        <fullName evidence="4">LPXTG cell wall anchor domain-containing protein</fullName>
    </recommendedName>
</protein>
<feature type="transmembrane region" description="Helical" evidence="1">
    <location>
        <begin position="27"/>
        <end position="45"/>
    </location>
</feature>
<dbReference type="EMBL" id="CP107716">
    <property type="protein sequence ID" value="UYQ70541.1"/>
    <property type="molecule type" value="Genomic_DNA"/>
</dbReference>
<evidence type="ECO:0000256" key="1">
    <source>
        <dbReference type="SAM" id="Phobius"/>
    </source>
</evidence>
<reference evidence="2" key="1">
    <citation type="submission" date="2022-10" db="EMBL/GenBank/DDBJ databases">
        <title>YIM 151497 complete genome.</title>
        <authorList>
            <person name="Chen X."/>
        </authorList>
    </citation>
    <scope>NUCLEOTIDE SEQUENCE</scope>
    <source>
        <strain evidence="2">YIM 151497</strain>
    </source>
</reference>